<evidence type="ECO:0000313" key="3">
    <source>
        <dbReference type="WBParaSite" id="Hba_08603"/>
    </source>
</evidence>
<dbReference type="WBParaSite" id="Hba_08603">
    <property type="protein sequence ID" value="Hba_08603"/>
    <property type="gene ID" value="Hba_08603"/>
</dbReference>
<feature type="signal peptide" evidence="1">
    <location>
        <begin position="1"/>
        <end position="24"/>
    </location>
</feature>
<reference evidence="3" key="1">
    <citation type="submission" date="2016-11" db="UniProtKB">
        <authorList>
            <consortium name="WormBaseParasite"/>
        </authorList>
    </citation>
    <scope>IDENTIFICATION</scope>
</reference>
<evidence type="ECO:0000256" key="1">
    <source>
        <dbReference type="SAM" id="SignalP"/>
    </source>
</evidence>
<protein>
    <submittedName>
        <fullName evidence="3">WAPL domain-containing protein</fullName>
    </submittedName>
</protein>
<proteinExistence type="predicted"/>
<name>A0A1I7WTZ6_HETBA</name>
<dbReference type="AlphaFoldDB" id="A0A1I7WTZ6"/>
<organism evidence="2 3">
    <name type="scientific">Heterorhabditis bacteriophora</name>
    <name type="common">Entomopathogenic nematode worm</name>
    <dbReference type="NCBI Taxonomy" id="37862"/>
    <lineage>
        <taxon>Eukaryota</taxon>
        <taxon>Metazoa</taxon>
        <taxon>Ecdysozoa</taxon>
        <taxon>Nematoda</taxon>
        <taxon>Chromadorea</taxon>
        <taxon>Rhabditida</taxon>
        <taxon>Rhabditina</taxon>
        <taxon>Rhabditomorpha</taxon>
        <taxon>Strongyloidea</taxon>
        <taxon>Heterorhabditidae</taxon>
        <taxon>Heterorhabditis</taxon>
    </lineage>
</organism>
<sequence length="372" mass="41877">MDIWWNTIMTIALFGFTLLSAVQALVIACTVNNITEQRKSAERLDNIWSSGTNPSSVYKYYGSKTQVSEADSLRKFLRAFEVCTDDLSHILLCRIADGIISYGSSKACLKRHRLLIKADAVSSLIRALRSRFKEYFLNSECKPDKAEREALSGVADDAIAALILVIGAKGIYYYPRLTLKIRVGGLLTSLCNLLNRDDYSLLSPILLKLLCRSLRSPRNGQLAGRHRGLPNKLLARISVFDQSDPHQLLLLARHLEILYFISKNRKTRVLLISEGIVACLLSVVERHFEWRKIESQGKEVINLHLEVCLVSLALLRLLANIKKAKADLVSRGTVTLCERAMRELGLEENEEESAVKQLQVIDVVTVAFIFLY</sequence>
<keyword evidence="2" id="KW-1185">Reference proteome</keyword>
<dbReference type="Proteomes" id="UP000095283">
    <property type="component" value="Unplaced"/>
</dbReference>
<evidence type="ECO:0000313" key="2">
    <source>
        <dbReference type="Proteomes" id="UP000095283"/>
    </source>
</evidence>
<feature type="chain" id="PRO_5009310800" evidence="1">
    <location>
        <begin position="25"/>
        <end position="372"/>
    </location>
</feature>
<accession>A0A1I7WTZ6</accession>
<keyword evidence="1" id="KW-0732">Signal</keyword>